<keyword evidence="5" id="KW-0443">Lipid metabolism</keyword>
<feature type="domain" description="Serine aminopeptidase S33" evidence="11">
    <location>
        <begin position="114"/>
        <end position="224"/>
    </location>
</feature>
<evidence type="ECO:0000313" key="13">
    <source>
        <dbReference type="Proteomes" id="UP001153712"/>
    </source>
</evidence>
<feature type="domain" description="Partial AB-hydrolase lipase" evidence="10">
    <location>
        <begin position="52"/>
        <end position="109"/>
    </location>
</feature>
<dbReference type="InterPro" id="IPR022742">
    <property type="entry name" value="Hydrolase_4"/>
</dbReference>
<feature type="active site" description="Charge relay system" evidence="8">
    <location>
        <position position="386"/>
    </location>
</feature>
<accession>A0A9N9XJ39</accession>
<reference evidence="12" key="1">
    <citation type="submission" date="2022-01" db="EMBL/GenBank/DDBJ databases">
        <authorList>
            <person name="King R."/>
        </authorList>
    </citation>
    <scope>NUCLEOTIDE SEQUENCE</scope>
</reference>
<dbReference type="InterPro" id="IPR029058">
    <property type="entry name" value="AB_hydrolase_fold"/>
</dbReference>
<organism evidence="12 13">
    <name type="scientific">Phyllotreta striolata</name>
    <name type="common">Striped flea beetle</name>
    <name type="synonym">Crioceris striolata</name>
    <dbReference type="NCBI Taxonomy" id="444603"/>
    <lineage>
        <taxon>Eukaryota</taxon>
        <taxon>Metazoa</taxon>
        <taxon>Ecdysozoa</taxon>
        <taxon>Arthropoda</taxon>
        <taxon>Hexapoda</taxon>
        <taxon>Insecta</taxon>
        <taxon>Pterygota</taxon>
        <taxon>Neoptera</taxon>
        <taxon>Endopterygota</taxon>
        <taxon>Coleoptera</taxon>
        <taxon>Polyphaga</taxon>
        <taxon>Cucujiformia</taxon>
        <taxon>Chrysomeloidea</taxon>
        <taxon>Chrysomelidae</taxon>
        <taxon>Galerucinae</taxon>
        <taxon>Alticini</taxon>
        <taxon>Phyllotreta</taxon>
    </lineage>
</organism>
<sequence>MLIIGVLTLKLIVCVSTANVNRNNVCSTFSAYGNISRDKRCFYNPDLDSNPAEIAQIHGYALETHLATTEDGYIISIFRLKKNEDQKVFGQPVVLQHGILVDSLSWIISGNNSLGFHLVSNGFDVWLPNFRGSTFSGKHVNPSISEKKYWNFSFHELGVYDIPAIVEKVAKITLRNDIVFLGHSMGSTTSLIYPSMKPKHAEKYIKGFIYTAPVAHFDHTKGAVSAVLPFYGLIKNLLESFRVYAIGTLPKLQSFVTGLTCGNYPNILICQIVYSFSTGLVVQQVRPDILPVIMKFFPTGTAVKCLMHYAQIALAKGRFQQFDYGIEENKKIYNSPVPPEYDVGKITVPSEVFASKNDFLTDYEDVTRLYNELKCPKNMHTYDLGHTDYLYGKNVNELYNGIVQAIKSFDLNKSNKIIT</sequence>
<keyword evidence="4 7" id="KW-0442">Lipid degradation</keyword>
<evidence type="ECO:0000256" key="7">
    <source>
        <dbReference type="PIRNR" id="PIRNR000862"/>
    </source>
</evidence>
<evidence type="ECO:0000256" key="5">
    <source>
        <dbReference type="ARBA" id="ARBA00023098"/>
    </source>
</evidence>
<protein>
    <recommendedName>
        <fullName evidence="7">Lipase</fullName>
    </recommendedName>
</protein>
<dbReference type="Proteomes" id="UP001153712">
    <property type="component" value="Chromosome 1"/>
</dbReference>
<feature type="chain" id="PRO_5040259104" description="Lipase" evidence="9">
    <location>
        <begin position="18"/>
        <end position="419"/>
    </location>
</feature>
<dbReference type="Pfam" id="PF12146">
    <property type="entry name" value="Hydrolase_4"/>
    <property type="match status" value="1"/>
</dbReference>
<dbReference type="Gene3D" id="3.40.50.1820">
    <property type="entry name" value="alpha/beta hydrolase"/>
    <property type="match status" value="1"/>
</dbReference>
<gene>
    <name evidence="12" type="ORF">PHYEVI_LOCUS147</name>
</gene>
<dbReference type="Pfam" id="PF04083">
    <property type="entry name" value="Abhydro_lipase"/>
    <property type="match status" value="1"/>
</dbReference>
<evidence type="ECO:0000259" key="11">
    <source>
        <dbReference type="Pfam" id="PF12146"/>
    </source>
</evidence>
<dbReference type="InterPro" id="IPR025483">
    <property type="entry name" value="Lipase_euk"/>
</dbReference>
<evidence type="ECO:0000256" key="9">
    <source>
        <dbReference type="SAM" id="SignalP"/>
    </source>
</evidence>
<evidence type="ECO:0000259" key="10">
    <source>
        <dbReference type="Pfam" id="PF04083"/>
    </source>
</evidence>
<name>A0A9N9XJ39_PHYSR</name>
<evidence type="ECO:0000256" key="1">
    <source>
        <dbReference type="ARBA" id="ARBA00010701"/>
    </source>
</evidence>
<feature type="active site" description="Nucleophile" evidence="8">
    <location>
        <position position="184"/>
    </location>
</feature>
<keyword evidence="13" id="KW-1185">Reference proteome</keyword>
<proteinExistence type="inferred from homology"/>
<dbReference type="AlphaFoldDB" id="A0A9N9XJ39"/>
<dbReference type="SUPFAM" id="SSF53474">
    <property type="entry name" value="alpha/beta-Hydrolases"/>
    <property type="match status" value="1"/>
</dbReference>
<keyword evidence="6" id="KW-0325">Glycoprotein</keyword>
<dbReference type="InterPro" id="IPR006693">
    <property type="entry name" value="AB_hydrolase_lipase"/>
</dbReference>
<evidence type="ECO:0000313" key="12">
    <source>
        <dbReference type="EMBL" id="CAG9853675.1"/>
    </source>
</evidence>
<evidence type="ECO:0000256" key="6">
    <source>
        <dbReference type="ARBA" id="ARBA00023180"/>
    </source>
</evidence>
<feature type="signal peptide" evidence="9">
    <location>
        <begin position="1"/>
        <end position="17"/>
    </location>
</feature>
<dbReference type="OrthoDB" id="9974421at2759"/>
<evidence type="ECO:0000256" key="2">
    <source>
        <dbReference type="ARBA" id="ARBA00022729"/>
    </source>
</evidence>
<dbReference type="FunFam" id="3.40.50.1820:FF:000057">
    <property type="entry name" value="Lipase"/>
    <property type="match status" value="1"/>
</dbReference>
<evidence type="ECO:0000256" key="4">
    <source>
        <dbReference type="ARBA" id="ARBA00022963"/>
    </source>
</evidence>
<dbReference type="GO" id="GO:0016042">
    <property type="term" value="P:lipid catabolic process"/>
    <property type="evidence" value="ECO:0007669"/>
    <property type="project" value="UniProtKB-KW"/>
</dbReference>
<dbReference type="GO" id="GO:0016788">
    <property type="term" value="F:hydrolase activity, acting on ester bonds"/>
    <property type="evidence" value="ECO:0007669"/>
    <property type="project" value="InterPro"/>
</dbReference>
<keyword evidence="3 7" id="KW-0378">Hydrolase</keyword>
<dbReference type="EMBL" id="OU900094">
    <property type="protein sequence ID" value="CAG9853675.1"/>
    <property type="molecule type" value="Genomic_DNA"/>
</dbReference>
<evidence type="ECO:0000256" key="8">
    <source>
        <dbReference type="PIRSR" id="PIRSR000862-1"/>
    </source>
</evidence>
<comment type="similarity">
    <text evidence="1 7">Belongs to the AB hydrolase superfamily. Lipase family.</text>
</comment>
<dbReference type="PANTHER" id="PTHR11005">
    <property type="entry name" value="LYSOSOMAL ACID LIPASE-RELATED"/>
    <property type="match status" value="1"/>
</dbReference>
<keyword evidence="2 9" id="KW-0732">Signal</keyword>
<feature type="active site" description="Charge relay system" evidence="8">
    <location>
        <position position="358"/>
    </location>
</feature>
<dbReference type="PIRSF" id="PIRSF000862">
    <property type="entry name" value="Steryl_ester_lip"/>
    <property type="match status" value="1"/>
</dbReference>
<evidence type="ECO:0000256" key="3">
    <source>
        <dbReference type="ARBA" id="ARBA00022801"/>
    </source>
</evidence>